<feature type="repeat" description="RCC1" evidence="7">
    <location>
        <begin position="1200"/>
        <end position="1253"/>
    </location>
</feature>
<dbReference type="SMART" id="SM00242">
    <property type="entry name" value="MYSc"/>
    <property type="match status" value="1"/>
</dbReference>
<keyword evidence="6 8" id="KW-0009">Actin-binding</keyword>
<dbReference type="eggNOG" id="KOG0160">
    <property type="taxonomic scope" value="Eukaryota"/>
</dbReference>
<feature type="region of interest" description="Actin-binding" evidence="8">
    <location>
        <begin position="694"/>
        <end position="716"/>
    </location>
</feature>
<keyword evidence="1" id="KW-0677">Repeat</keyword>
<dbReference type="PANTHER" id="PTHR13140:SF706">
    <property type="entry name" value="DILUTE CLASS UNCONVENTIONAL MYOSIN, ISOFORM C"/>
    <property type="match status" value="1"/>
</dbReference>
<dbReference type="GO" id="GO:0016459">
    <property type="term" value="C:myosin complex"/>
    <property type="evidence" value="ECO:0007669"/>
    <property type="project" value="UniProtKB-KW"/>
</dbReference>
<evidence type="ECO:0000256" key="8">
    <source>
        <dbReference type="PROSITE-ProRule" id="PRU00782"/>
    </source>
</evidence>
<feature type="region of interest" description="Disordered" evidence="9">
    <location>
        <begin position="1660"/>
        <end position="1679"/>
    </location>
</feature>
<feature type="domain" description="Myosin motor" evidence="10">
    <location>
        <begin position="66"/>
        <end position="820"/>
    </location>
</feature>
<dbReference type="OrthoDB" id="287394at2759"/>
<dbReference type="STRING" id="312017.Q23DP4"/>
<name>Q23DP4_TETTS</name>
<evidence type="ECO:0000256" key="4">
    <source>
        <dbReference type="ARBA" id="ARBA00023123"/>
    </source>
</evidence>
<evidence type="ECO:0000256" key="5">
    <source>
        <dbReference type="ARBA" id="ARBA00023175"/>
    </source>
</evidence>
<feature type="repeat" description="RCC1" evidence="7">
    <location>
        <begin position="1353"/>
        <end position="1415"/>
    </location>
</feature>
<sequence length="1918" mass="224170">MDGLKDWKQNGALCWVEREVSENTKQIFEEAVINTNYFRKNVLIKVQDKEEEVSLDKLHQRSPYEQNEDDMVNMRILNDAELVINIQKRYQNNKIFTYVGPTLLVVNPFQYVPGLNTEEKMRFYHNQIIENSKGNGSLAIKSLEPHVYAIAAESFRSLFDQEKNQAIVISGESGAGKTENAKLCMKFLTTSISQHKSPEKVRLRKKTISSLGPPILASPTSSMLRESSKSQSIEEKILSCNPILESFGNAKTIRNDNSSRFGKYVTLFVDMIDTKIIGAEIANYLLEKVRIIQQGVEERNFHIFYHFLNGASVQQLSKYYLEINGKRLQPQYFSYLKNQNIEVKSIDDCKLYEEVVNALDVLELNEFADSIWRILAAILHLGNLQFKQSQINKDQFEVSDKQQIQIISNLLGIQAEELERELTIKQFKVQGEGFAKELSLPECQNQRDSIAKELYDRLFNWLVNQLNRTIMPKDISKQQILSSNLYKSIGLLDIYGFEVFQKNGFEQFFINYTNERLHQLYISYVFKAEELTFKEERLEQYFKKLDFKDNQDVIDVLDNNDRQKPLGIFKLLEDKCKQKGTIIDAKLLSDIQKQHGDKEIYIKNPNYKFKNPKKINDSTFIIIHTAKEVEYDIKGFIEKNKDEVNEGLINKINNSQIRGISQIISEKDKELLDESTASQQVKMRQISQKFISEMSFLMDVLMQCNVQFIRCIKPNEEKKPQLFNQGFTLNQIRYLGVLESINIRKQSYPIRQSYESFFNKYSLLMLNKLNIQDQINKKSLVEELFRKNFSSIPKENRLFGVTKIFFKNYEVLQQIEDIYNKEISNIRNLVLRIESIQLLFLLKRKRASEIIQSYCFQKTAISYYEQAMENIKKIQFHWRAAYQRLREVRSKRIKNTYIIKEVLNKAWQKIFTRSVTTIVEKTKKLVRCYYLKQMFSKQLYEIRTKKAAVIFLKLLKGNFVRKRIKRFNLAAQKIQAKVKQIWLTELYQKLRKAIIIIQRNARIFIIRKRERNQRNAEFLGPLEQNLKRIRISEELLLFNGQSKVIDQNTSLQNEIFRLDKSLENVLEKSHEHFFQQRMYLFSYVIDFEILSDTSEIYDPLWSSLYQASFKDNYDKQSYIQHISIGDTHSLTCSLSSKIHTWGWNDFGQLGVPIVDEDDPNQEQNVYTGTSIYSMNVPPQIKRIAQISSGSNHSLLLDHRGQIWSWGCNNRGQLGLNHYENMETPQKITYLMNPKTEFCKVECRDDENYAITKSGQLFHWPTLGMQGECVNYPLEVVIPKITIKDVSCGHKFVMILSNSGLLFSYGENKEGQLGLGDLNPRKIPTLVYCLRDAGEKISQIDCGFKHTICKTSLGKVYTWGWGGRGQLGHGTTNNEIYPRILSFSNLAKDKQTPTLFKDKCLQVVAGHRCSMLLMESRKIYQFGSNSSLDHQSFPVEFNIRSKSDKLSQNFYEPIRIQSSWSKTLSLIYVTYGNTKNCFEKNTVLKTKTINNLTQKWADTNIDTIDPPFIEKIANYISEKNMKMPLFKMPTMQFESKIKYNQLKHELIEADQMNKIEIEYMNALQYEQQEIYNQNHLSQGNHLLIEDPQLTYQNRQVLEEINFQRENWEEFQSLGLAQSTKDSLVDLNYEEYFRNQQELQQRIIQEQQQQLQQEEENRAIINSQKLSQKKQYPSYKKSNTTQYQVVEIPESKSNASISNNSINNSKRLDQKSINDTLSKASSSSFNNKQKSSSNQSSQNIKNSSVVQQANQQSLSFFEQQGNLDRRQMLQIVKEKVLQLSKVPENEWTENDRKFMQGAMQLSQFDFDNASENNLSKSQDNSSINNSQASQRMEQIPTDKAQQNNRASISSNSSKKSAISQKSQNQQEKNQKQQINPQLINVKKKWDEIRNTPQQQWTQNDYQFMEIVKANNLEKVLLEFD</sequence>
<dbReference type="CDD" id="cd14907">
    <property type="entry name" value="MYSc_Myo46"/>
    <property type="match status" value="1"/>
</dbReference>
<dbReference type="PANTHER" id="PTHR13140">
    <property type="entry name" value="MYOSIN"/>
    <property type="match status" value="1"/>
</dbReference>
<dbReference type="PROSITE" id="PS50096">
    <property type="entry name" value="IQ"/>
    <property type="match status" value="1"/>
</dbReference>
<dbReference type="GO" id="GO:0005524">
    <property type="term" value="F:ATP binding"/>
    <property type="evidence" value="ECO:0007669"/>
    <property type="project" value="UniProtKB-UniRule"/>
</dbReference>
<keyword evidence="3 8" id="KW-0067">ATP-binding</keyword>
<dbReference type="GO" id="GO:0000146">
    <property type="term" value="F:microfilament motor activity"/>
    <property type="evidence" value="ECO:0007669"/>
    <property type="project" value="TreeGrafter"/>
</dbReference>
<evidence type="ECO:0000259" key="10">
    <source>
        <dbReference type="PROSITE" id="PS51456"/>
    </source>
</evidence>
<dbReference type="GO" id="GO:0007015">
    <property type="term" value="P:actin filament organization"/>
    <property type="evidence" value="ECO:0007669"/>
    <property type="project" value="TreeGrafter"/>
</dbReference>
<dbReference type="GO" id="GO:0016020">
    <property type="term" value="C:membrane"/>
    <property type="evidence" value="ECO:0007669"/>
    <property type="project" value="TreeGrafter"/>
</dbReference>
<dbReference type="Gene3D" id="1.20.120.720">
    <property type="entry name" value="Myosin VI head, motor domain, U50 subdomain"/>
    <property type="match status" value="1"/>
</dbReference>
<dbReference type="PROSITE" id="PS51456">
    <property type="entry name" value="MYOSIN_MOTOR"/>
    <property type="match status" value="1"/>
</dbReference>
<dbReference type="Gene3D" id="1.20.58.530">
    <property type="match status" value="1"/>
</dbReference>
<dbReference type="InterPro" id="IPR036961">
    <property type="entry name" value="Kinesin_motor_dom_sf"/>
</dbReference>
<accession>Q23DP4</accession>
<dbReference type="SUPFAM" id="SSF50985">
    <property type="entry name" value="RCC1/BLIP-II"/>
    <property type="match status" value="1"/>
</dbReference>
<dbReference type="Gene3D" id="1.20.5.4820">
    <property type="match status" value="1"/>
</dbReference>
<evidence type="ECO:0000256" key="9">
    <source>
        <dbReference type="SAM" id="MobiDB-lite"/>
    </source>
</evidence>
<evidence type="ECO:0000256" key="6">
    <source>
        <dbReference type="ARBA" id="ARBA00023203"/>
    </source>
</evidence>
<dbReference type="EMBL" id="GG662712">
    <property type="protein sequence ID" value="EAR94428.2"/>
    <property type="molecule type" value="Genomic_DNA"/>
</dbReference>
<evidence type="ECO:0000256" key="2">
    <source>
        <dbReference type="ARBA" id="ARBA00022741"/>
    </source>
</evidence>
<dbReference type="RefSeq" id="XP_001014642.2">
    <property type="nucleotide sequence ID" value="XM_001014642.2"/>
</dbReference>
<reference evidence="12" key="1">
    <citation type="journal article" date="2006" name="PLoS Biol.">
        <title>Macronuclear genome sequence of the ciliate Tetrahymena thermophila, a model eukaryote.</title>
        <authorList>
            <person name="Eisen J.A."/>
            <person name="Coyne R.S."/>
            <person name="Wu M."/>
            <person name="Wu D."/>
            <person name="Thiagarajan M."/>
            <person name="Wortman J.R."/>
            <person name="Badger J.H."/>
            <person name="Ren Q."/>
            <person name="Amedeo P."/>
            <person name="Jones K.M."/>
            <person name="Tallon L.J."/>
            <person name="Delcher A.L."/>
            <person name="Salzberg S.L."/>
            <person name="Silva J.C."/>
            <person name="Haas B.J."/>
            <person name="Majoros W.H."/>
            <person name="Farzad M."/>
            <person name="Carlton J.M."/>
            <person name="Smith R.K. Jr."/>
            <person name="Garg J."/>
            <person name="Pearlman R.E."/>
            <person name="Karrer K.M."/>
            <person name="Sun L."/>
            <person name="Manning G."/>
            <person name="Elde N.C."/>
            <person name="Turkewitz A.P."/>
            <person name="Asai D.J."/>
            <person name="Wilkes D.E."/>
            <person name="Wang Y."/>
            <person name="Cai H."/>
            <person name="Collins K."/>
            <person name="Stewart B.A."/>
            <person name="Lee S.R."/>
            <person name="Wilamowska K."/>
            <person name="Weinberg Z."/>
            <person name="Ruzzo W.L."/>
            <person name="Wloga D."/>
            <person name="Gaertig J."/>
            <person name="Frankel J."/>
            <person name="Tsao C.-C."/>
            <person name="Gorovsky M.A."/>
            <person name="Keeling P.J."/>
            <person name="Waller R.F."/>
            <person name="Patron N.J."/>
            <person name="Cherry J.M."/>
            <person name="Stover N.A."/>
            <person name="Krieger C.J."/>
            <person name="del Toro C."/>
            <person name="Ryder H.F."/>
            <person name="Williamson S.C."/>
            <person name="Barbeau R.A."/>
            <person name="Hamilton E.P."/>
            <person name="Orias E."/>
        </authorList>
    </citation>
    <scope>NUCLEOTIDE SEQUENCE [LARGE SCALE GENOMIC DNA]</scope>
    <source>
        <strain evidence="12">SB210</strain>
    </source>
</reference>
<organism evidence="11 12">
    <name type="scientific">Tetrahymena thermophila (strain SB210)</name>
    <dbReference type="NCBI Taxonomy" id="312017"/>
    <lineage>
        <taxon>Eukaryota</taxon>
        <taxon>Sar</taxon>
        <taxon>Alveolata</taxon>
        <taxon>Ciliophora</taxon>
        <taxon>Intramacronucleata</taxon>
        <taxon>Oligohymenophorea</taxon>
        <taxon>Hymenostomatida</taxon>
        <taxon>Tetrahymenina</taxon>
        <taxon>Tetrahymenidae</taxon>
        <taxon>Tetrahymena</taxon>
    </lineage>
</organism>
<keyword evidence="12" id="KW-1185">Reference proteome</keyword>
<evidence type="ECO:0000256" key="3">
    <source>
        <dbReference type="ARBA" id="ARBA00022840"/>
    </source>
</evidence>
<gene>
    <name evidence="11" type="ORF">TTHERM_00046470</name>
</gene>
<dbReference type="InParanoid" id="Q23DP4"/>
<dbReference type="eggNOG" id="KOG0941">
    <property type="taxonomic scope" value="Eukaryota"/>
</dbReference>
<dbReference type="SUPFAM" id="SSF52540">
    <property type="entry name" value="P-loop containing nucleoside triphosphate hydrolases"/>
    <property type="match status" value="1"/>
</dbReference>
<dbReference type="Pfam" id="PF00063">
    <property type="entry name" value="Myosin_head"/>
    <property type="match status" value="1"/>
</dbReference>
<dbReference type="GeneID" id="7832884"/>
<dbReference type="InterPro" id="IPR009091">
    <property type="entry name" value="RCC1/BLIP-II"/>
</dbReference>
<feature type="compositionally biased region" description="Low complexity" evidence="9">
    <location>
        <begin position="1838"/>
        <end position="1875"/>
    </location>
</feature>
<dbReference type="InterPro" id="IPR027417">
    <property type="entry name" value="P-loop_NTPase"/>
</dbReference>
<dbReference type="GO" id="GO:0051015">
    <property type="term" value="F:actin filament binding"/>
    <property type="evidence" value="ECO:0007669"/>
    <property type="project" value="TreeGrafter"/>
</dbReference>
<evidence type="ECO:0000313" key="12">
    <source>
        <dbReference type="Proteomes" id="UP000009168"/>
    </source>
</evidence>
<evidence type="ECO:0000313" key="11">
    <source>
        <dbReference type="EMBL" id="EAR94428.2"/>
    </source>
</evidence>
<dbReference type="GO" id="GO:0005737">
    <property type="term" value="C:cytoplasm"/>
    <property type="evidence" value="ECO:0007669"/>
    <property type="project" value="TreeGrafter"/>
</dbReference>
<feature type="compositionally biased region" description="Low complexity" evidence="9">
    <location>
        <begin position="1661"/>
        <end position="1676"/>
    </location>
</feature>
<dbReference type="Pfam" id="PF25390">
    <property type="entry name" value="WD40_RLD"/>
    <property type="match status" value="1"/>
</dbReference>
<dbReference type="Gene3D" id="1.10.10.820">
    <property type="match status" value="1"/>
</dbReference>
<feature type="compositionally biased region" description="Low complexity" evidence="9">
    <location>
        <begin position="1716"/>
        <end position="1743"/>
    </location>
</feature>
<feature type="binding site" evidence="8">
    <location>
        <begin position="171"/>
        <end position="178"/>
    </location>
    <ligand>
        <name>ATP</name>
        <dbReference type="ChEBI" id="CHEBI:30616"/>
    </ligand>
</feature>
<keyword evidence="2 8" id="KW-0547">Nucleotide-binding</keyword>
<dbReference type="InterPro" id="IPR058923">
    <property type="entry name" value="RCC1-like_dom"/>
</dbReference>
<feature type="region of interest" description="Disordered" evidence="9">
    <location>
        <begin position="1715"/>
        <end position="1743"/>
    </location>
</feature>
<dbReference type="Gene3D" id="3.40.850.10">
    <property type="entry name" value="Kinesin motor domain"/>
    <property type="match status" value="1"/>
</dbReference>
<dbReference type="PROSITE" id="PS50012">
    <property type="entry name" value="RCC1_3"/>
    <property type="match status" value="4"/>
</dbReference>
<feature type="repeat" description="RCC1" evidence="7">
    <location>
        <begin position="1299"/>
        <end position="1352"/>
    </location>
</feature>
<dbReference type="KEGG" id="tet:TTHERM_00046470"/>
<dbReference type="PROSITE" id="PS00626">
    <property type="entry name" value="RCC1_2"/>
    <property type="match status" value="1"/>
</dbReference>
<evidence type="ECO:0000256" key="7">
    <source>
        <dbReference type="PROSITE-ProRule" id="PRU00235"/>
    </source>
</evidence>
<comment type="similarity">
    <text evidence="8">Belongs to the TRAFAC class myosin-kinesin ATPase superfamily. Myosin family.</text>
</comment>
<dbReference type="InterPro" id="IPR000408">
    <property type="entry name" value="Reg_chr_condens"/>
</dbReference>
<dbReference type="HOGENOM" id="CLU_002010_0_0_1"/>
<dbReference type="Proteomes" id="UP000009168">
    <property type="component" value="Unassembled WGS sequence"/>
</dbReference>
<keyword evidence="4 8" id="KW-0518">Myosin</keyword>
<keyword evidence="5 8" id="KW-0505">Motor protein</keyword>
<evidence type="ECO:0000256" key="1">
    <source>
        <dbReference type="ARBA" id="ARBA00022737"/>
    </source>
</evidence>
<protein>
    <submittedName>
        <fullName evidence="11">Myosin</fullName>
    </submittedName>
</protein>
<dbReference type="InterPro" id="IPR001609">
    <property type="entry name" value="Myosin_head_motor_dom-like"/>
</dbReference>
<feature type="repeat" description="RCC1" evidence="7">
    <location>
        <begin position="1136"/>
        <end position="1199"/>
    </location>
</feature>
<proteinExistence type="inferred from homology"/>
<feature type="region of interest" description="Disordered" evidence="9">
    <location>
        <begin position="1808"/>
        <end position="1877"/>
    </location>
</feature>
<dbReference type="PRINTS" id="PR00193">
    <property type="entry name" value="MYOSINHEAVY"/>
</dbReference>
<feature type="compositionally biased region" description="Polar residues" evidence="9">
    <location>
        <begin position="1808"/>
        <end position="1830"/>
    </location>
</feature>
<dbReference type="Gene3D" id="2.130.10.30">
    <property type="entry name" value="Regulator of chromosome condensation 1/beta-lactamase-inhibitor protein II"/>
    <property type="match status" value="2"/>
</dbReference>